<evidence type="ECO:0000259" key="14">
    <source>
        <dbReference type="PROSITE" id="PS51217"/>
    </source>
</evidence>
<evidence type="ECO:0000256" key="5">
    <source>
        <dbReference type="ARBA" id="ARBA00022840"/>
    </source>
</evidence>
<dbReference type="Proteomes" id="UP000824031">
    <property type="component" value="Unassembled WGS sequence"/>
</dbReference>
<comment type="similarity">
    <text evidence="1">Belongs to the helicase family. UvrD subfamily.</text>
</comment>
<dbReference type="EMBL" id="DXBO01000123">
    <property type="protein sequence ID" value="HIZ48692.1"/>
    <property type="molecule type" value="Genomic_DNA"/>
</dbReference>
<keyword evidence="2 11" id="KW-0547">Nucleotide-binding</keyword>
<sequence length="709" mass="79773">MDQETFARRFLAPLNDQQRAAVTAVDGPVLLLAVPGSGKTTVLVTRLGYMTLCRGVPPGQILTMTYTVAATREMRGRFAALFGADLAGRMAFRTINGLSAVILQHYSRRFGRTAPELLTDEGEITRLLTQVYQEVAGDFPTESTLKELRTAITYIKNMALDQEGIAALQTDLPDLPGLYRRYQQVLHRHNRMDYDDQMVFALQILQAAPPVRAHFQDRFRYYCVDEAQDTSLIQHRIIALLAGRDRNLFMVGDEDQSIYGFRAAYPQALMEFEKSWPGARVLLMEQNYRSSAEIVDAANRFVARNRYRRPKVLHAVQGALGPVQVVPLHRREEQVPWLVEAVHRGEVLTVLFRNNESALPLIDLCEREGLPYRFPKKELTFFSDKTVLDVEDLLEFARDPRDSARFLRLYYKLGLPIAKQQALYACQASARSGLPIPVELMRCPDIRPRLRNGVADVWEALQQLHGKTAVAALDALRGDCGYGAYLAQKGRDTGKLDILTMLAAREPSPARLLTRLEELRPLVANHQDPPDAPLTLSTIHGSKGLEYDRVVLLDVVDGILPAQPEALCPLPEDIRRYEEDRRLYYVAMTRARRQLILFDCALAPSAFTREVLDNLPEARAARERQAAEAARIRGEAPRPEPAPAPKIPPVPLDTLTRPGTPVEHAVFGRGTVTEVNGRFLTIRFTDGRDRRLDGPTVALHHLLWPTETS</sequence>
<evidence type="ECO:0000256" key="2">
    <source>
        <dbReference type="ARBA" id="ARBA00022741"/>
    </source>
</evidence>
<evidence type="ECO:0000256" key="10">
    <source>
        <dbReference type="ARBA" id="ARBA00048988"/>
    </source>
</evidence>
<dbReference type="Gene3D" id="3.40.50.300">
    <property type="entry name" value="P-loop containing nucleotide triphosphate hydrolases"/>
    <property type="match status" value="2"/>
</dbReference>
<protein>
    <recommendedName>
        <fullName evidence="9">DNA 3'-5' helicase</fullName>
        <ecNumber evidence="9">5.6.2.4</ecNumber>
    </recommendedName>
</protein>
<organism evidence="15 16">
    <name type="scientific">Candidatus Gemmiger excrementavium</name>
    <dbReference type="NCBI Taxonomy" id="2838608"/>
    <lineage>
        <taxon>Bacteria</taxon>
        <taxon>Bacillati</taxon>
        <taxon>Bacillota</taxon>
        <taxon>Clostridia</taxon>
        <taxon>Eubacteriales</taxon>
        <taxon>Gemmiger</taxon>
    </lineage>
</organism>
<accession>A0A9D2F426</accession>
<feature type="domain" description="UvrD-like helicase C-terminal" evidence="14">
    <location>
        <begin position="292"/>
        <end position="544"/>
    </location>
</feature>
<evidence type="ECO:0000259" key="13">
    <source>
        <dbReference type="PROSITE" id="PS51198"/>
    </source>
</evidence>
<dbReference type="GO" id="GO:0003677">
    <property type="term" value="F:DNA binding"/>
    <property type="evidence" value="ECO:0007669"/>
    <property type="project" value="UniProtKB-KW"/>
</dbReference>
<keyword evidence="4 11" id="KW-0347">Helicase</keyword>
<evidence type="ECO:0000256" key="12">
    <source>
        <dbReference type="SAM" id="MobiDB-lite"/>
    </source>
</evidence>
<dbReference type="PROSITE" id="PS51198">
    <property type="entry name" value="UVRD_HELICASE_ATP_BIND"/>
    <property type="match status" value="1"/>
</dbReference>
<reference evidence="15" key="1">
    <citation type="journal article" date="2021" name="PeerJ">
        <title>Extensive microbial diversity within the chicken gut microbiome revealed by metagenomics and culture.</title>
        <authorList>
            <person name="Gilroy R."/>
            <person name="Ravi A."/>
            <person name="Getino M."/>
            <person name="Pursley I."/>
            <person name="Horton D.L."/>
            <person name="Alikhan N.F."/>
            <person name="Baker D."/>
            <person name="Gharbi K."/>
            <person name="Hall N."/>
            <person name="Watson M."/>
            <person name="Adriaenssens E.M."/>
            <person name="Foster-Nyarko E."/>
            <person name="Jarju S."/>
            <person name="Secka A."/>
            <person name="Antonio M."/>
            <person name="Oren A."/>
            <person name="Chaudhuri R.R."/>
            <person name="La Ragione R."/>
            <person name="Hildebrand F."/>
            <person name="Pallen M.J."/>
        </authorList>
    </citation>
    <scope>NUCLEOTIDE SEQUENCE</scope>
    <source>
        <strain evidence="15">3436</strain>
    </source>
</reference>
<dbReference type="Gene3D" id="1.10.10.160">
    <property type="match status" value="1"/>
</dbReference>
<evidence type="ECO:0000256" key="4">
    <source>
        <dbReference type="ARBA" id="ARBA00022806"/>
    </source>
</evidence>
<dbReference type="InterPro" id="IPR000212">
    <property type="entry name" value="DNA_helicase_UvrD/REP"/>
</dbReference>
<feature type="region of interest" description="Disordered" evidence="12">
    <location>
        <begin position="623"/>
        <end position="652"/>
    </location>
</feature>
<dbReference type="EC" id="5.6.2.4" evidence="9"/>
<feature type="compositionally biased region" description="Basic and acidic residues" evidence="12">
    <location>
        <begin position="623"/>
        <end position="638"/>
    </location>
</feature>
<dbReference type="AlphaFoldDB" id="A0A9D2F426"/>
<dbReference type="PROSITE" id="PS51217">
    <property type="entry name" value="UVRD_HELICASE_CTER"/>
    <property type="match status" value="1"/>
</dbReference>
<dbReference type="Pfam" id="PF00580">
    <property type="entry name" value="UvrD-helicase"/>
    <property type="match status" value="1"/>
</dbReference>
<feature type="domain" description="UvrD-like helicase ATP-binding" evidence="13">
    <location>
        <begin position="12"/>
        <end position="291"/>
    </location>
</feature>
<dbReference type="InterPro" id="IPR014017">
    <property type="entry name" value="DNA_helicase_UvrD-like_C"/>
</dbReference>
<dbReference type="GO" id="GO:0000725">
    <property type="term" value="P:recombinational repair"/>
    <property type="evidence" value="ECO:0007669"/>
    <property type="project" value="TreeGrafter"/>
</dbReference>
<dbReference type="Pfam" id="PF13361">
    <property type="entry name" value="UvrD_C"/>
    <property type="match status" value="2"/>
</dbReference>
<dbReference type="PANTHER" id="PTHR11070:SF2">
    <property type="entry name" value="ATP-DEPENDENT DNA HELICASE SRS2"/>
    <property type="match status" value="1"/>
</dbReference>
<gene>
    <name evidence="15" type="ORF">H9810_08245</name>
</gene>
<dbReference type="InterPro" id="IPR027417">
    <property type="entry name" value="P-loop_NTPase"/>
</dbReference>
<evidence type="ECO:0000313" key="15">
    <source>
        <dbReference type="EMBL" id="HIZ48692.1"/>
    </source>
</evidence>
<proteinExistence type="inferred from homology"/>
<dbReference type="PANTHER" id="PTHR11070">
    <property type="entry name" value="UVRD / RECB / PCRA DNA HELICASE FAMILY MEMBER"/>
    <property type="match status" value="1"/>
</dbReference>
<evidence type="ECO:0000256" key="11">
    <source>
        <dbReference type="PROSITE-ProRule" id="PRU00560"/>
    </source>
</evidence>
<dbReference type="GO" id="GO:0005524">
    <property type="term" value="F:ATP binding"/>
    <property type="evidence" value="ECO:0007669"/>
    <property type="project" value="UniProtKB-UniRule"/>
</dbReference>
<keyword evidence="5 11" id="KW-0067">ATP-binding</keyword>
<dbReference type="GO" id="GO:0016787">
    <property type="term" value="F:hydrolase activity"/>
    <property type="evidence" value="ECO:0007669"/>
    <property type="project" value="UniProtKB-UniRule"/>
</dbReference>
<dbReference type="CDD" id="cd17932">
    <property type="entry name" value="DEXQc_UvrD"/>
    <property type="match status" value="1"/>
</dbReference>
<evidence type="ECO:0000256" key="6">
    <source>
        <dbReference type="ARBA" id="ARBA00023125"/>
    </source>
</evidence>
<keyword evidence="6" id="KW-0238">DNA-binding</keyword>
<dbReference type="Gene3D" id="1.10.486.10">
    <property type="entry name" value="PCRA, domain 4"/>
    <property type="match status" value="1"/>
</dbReference>
<comment type="caution">
    <text evidence="15">The sequence shown here is derived from an EMBL/GenBank/DDBJ whole genome shotgun (WGS) entry which is preliminary data.</text>
</comment>
<name>A0A9D2F426_9FIRM</name>
<evidence type="ECO:0000256" key="7">
    <source>
        <dbReference type="ARBA" id="ARBA00023235"/>
    </source>
</evidence>
<dbReference type="InterPro" id="IPR014016">
    <property type="entry name" value="UvrD-like_ATP-bd"/>
</dbReference>
<keyword evidence="3 11" id="KW-0378">Hydrolase</keyword>
<dbReference type="InterPro" id="IPR013986">
    <property type="entry name" value="DExx_box_DNA_helicase_dom_sf"/>
</dbReference>
<reference evidence="15" key="2">
    <citation type="submission" date="2021-04" db="EMBL/GenBank/DDBJ databases">
        <authorList>
            <person name="Gilroy R."/>
        </authorList>
    </citation>
    <scope>NUCLEOTIDE SEQUENCE</scope>
    <source>
        <strain evidence="15">3436</strain>
    </source>
</reference>
<evidence type="ECO:0000256" key="9">
    <source>
        <dbReference type="ARBA" id="ARBA00034808"/>
    </source>
</evidence>
<dbReference type="GO" id="GO:0043138">
    <property type="term" value="F:3'-5' DNA helicase activity"/>
    <property type="evidence" value="ECO:0007669"/>
    <property type="project" value="UniProtKB-EC"/>
</dbReference>
<comment type="catalytic activity">
    <reaction evidence="10">
        <text>ATP + H2O = ADP + phosphate + H(+)</text>
        <dbReference type="Rhea" id="RHEA:13065"/>
        <dbReference type="ChEBI" id="CHEBI:15377"/>
        <dbReference type="ChEBI" id="CHEBI:15378"/>
        <dbReference type="ChEBI" id="CHEBI:30616"/>
        <dbReference type="ChEBI" id="CHEBI:43474"/>
        <dbReference type="ChEBI" id="CHEBI:456216"/>
        <dbReference type="EC" id="5.6.2.4"/>
    </reaction>
</comment>
<evidence type="ECO:0000256" key="8">
    <source>
        <dbReference type="ARBA" id="ARBA00034617"/>
    </source>
</evidence>
<evidence type="ECO:0000313" key="16">
    <source>
        <dbReference type="Proteomes" id="UP000824031"/>
    </source>
</evidence>
<feature type="compositionally biased region" description="Pro residues" evidence="12">
    <location>
        <begin position="639"/>
        <end position="651"/>
    </location>
</feature>
<keyword evidence="7" id="KW-0413">Isomerase</keyword>
<evidence type="ECO:0000256" key="3">
    <source>
        <dbReference type="ARBA" id="ARBA00022801"/>
    </source>
</evidence>
<dbReference type="SUPFAM" id="SSF52540">
    <property type="entry name" value="P-loop containing nucleoside triphosphate hydrolases"/>
    <property type="match status" value="1"/>
</dbReference>
<feature type="binding site" evidence="11">
    <location>
        <begin position="33"/>
        <end position="40"/>
    </location>
    <ligand>
        <name>ATP</name>
        <dbReference type="ChEBI" id="CHEBI:30616"/>
    </ligand>
</feature>
<comment type="catalytic activity">
    <reaction evidence="8">
        <text>Couples ATP hydrolysis with the unwinding of duplex DNA by translocating in the 3'-5' direction.</text>
        <dbReference type="EC" id="5.6.2.4"/>
    </reaction>
</comment>
<evidence type="ECO:0000256" key="1">
    <source>
        <dbReference type="ARBA" id="ARBA00009922"/>
    </source>
</evidence>